<dbReference type="AlphaFoldDB" id="A0A0K2T0E3"/>
<organism evidence="1">
    <name type="scientific">Lepeophtheirus salmonis</name>
    <name type="common">Salmon louse</name>
    <name type="synonym">Caligus salmonis</name>
    <dbReference type="NCBI Taxonomy" id="72036"/>
    <lineage>
        <taxon>Eukaryota</taxon>
        <taxon>Metazoa</taxon>
        <taxon>Ecdysozoa</taxon>
        <taxon>Arthropoda</taxon>
        <taxon>Crustacea</taxon>
        <taxon>Multicrustacea</taxon>
        <taxon>Hexanauplia</taxon>
        <taxon>Copepoda</taxon>
        <taxon>Siphonostomatoida</taxon>
        <taxon>Caligidae</taxon>
        <taxon>Lepeophtheirus</taxon>
    </lineage>
</organism>
<accession>A0A0K2T0E3</accession>
<name>A0A0K2T0E3_LEPSM</name>
<evidence type="ECO:0000313" key="1">
    <source>
        <dbReference type="EMBL" id="CDW18946.1"/>
    </source>
</evidence>
<proteinExistence type="predicted"/>
<sequence>MCTVAVSLDLVKNSLLLVGWMCNSTSYLCKQHAMPTDKMPNVRPFVGPSTHE</sequence>
<reference evidence="1" key="1">
    <citation type="submission" date="2014-05" db="EMBL/GenBank/DDBJ databases">
        <authorList>
            <person name="Chronopoulou M."/>
        </authorList>
    </citation>
    <scope>NUCLEOTIDE SEQUENCE</scope>
    <source>
        <tissue evidence="1">Whole organism</tissue>
    </source>
</reference>
<dbReference type="EMBL" id="HACA01001585">
    <property type="protein sequence ID" value="CDW18946.1"/>
    <property type="molecule type" value="Transcribed_RNA"/>
</dbReference>
<protein>
    <submittedName>
        <fullName evidence="1">Uncharacterized protein</fullName>
    </submittedName>
</protein>